<evidence type="ECO:0000313" key="3">
    <source>
        <dbReference type="WBParaSite" id="nRc.2.0.1.t11934-RA"/>
    </source>
</evidence>
<proteinExistence type="predicted"/>
<evidence type="ECO:0000256" key="1">
    <source>
        <dbReference type="SAM" id="MobiDB-lite"/>
    </source>
</evidence>
<dbReference type="WBParaSite" id="nRc.2.0.1.t11934-RA">
    <property type="protein sequence ID" value="nRc.2.0.1.t11934-RA"/>
    <property type="gene ID" value="nRc.2.0.1.g11934"/>
</dbReference>
<dbReference type="Proteomes" id="UP000887565">
    <property type="component" value="Unplaced"/>
</dbReference>
<keyword evidence="2" id="KW-1185">Reference proteome</keyword>
<reference evidence="3" key="1">
    <citation type="submission" date="2022-11" db="UniProtKB">
        <authorList>
            <consortium name="WormBaseParasite"/>
        </authorList>
    </citation>
    <scope>IDENTIFICATION</scope>
</reference>
<accession>A0A915ICM2</accession>
<dbReference type="AlphaFoldDB" id="A0A915ICM2"/>
<protein>
    <submittedName>
        <fullName evidence="3">Uncharacterized protein</fullName>
    </submittedName>
</protein>
<feature type="region of interest" description="Disordered" evidence="1">
    <location>
        <begin position="28"/>
        <end position="54"/>
    </location>
</feature>
<evidence type="ECO:0000313" key="2">
    <source>
        <dbReference type="Proteomes" id="UP000887565"/>
    </source>
</evidence>
<organism evidence="2 3">
    <name type="scientific">Romanomermis culicivorax</name>
    <name type="common">Nematode worm</name>
    <dbReference type="NCBI Taxonomy" id="13658"/>
    <lineage>
        <taxon>Eukaryota</taxon>
        <taxon>Metazoa</taxon>
        <taxon>Ecdysozoa</taxon>
        <taxon>Nematoda</taxon>
        <taxon>Enoplea</taxon>
        <taxon>Dorylaimia</taxon>
        <taxon>Mermithida</taxon>
        <taxon>Mermithoidea</taxon>
        <taxon>Mermithidae</taxon>
        <taxon>Romanomermis</taxon>
    </lineage>
</organism>
<sequence>MIKYDACLGSLCEDMIYNIKIHGQDAVANGSKKQDETTKVSSQEDYGKAMMSQK</sequence>
<name>A0A915ICM2_ROMCU</name>